<keyword evidence="2" id="KW-1185">Reference proteome</keyword>
<dbReference type="PANTHER" id="PTHR46445">
    <property type="entry name" value="RNA POLYMERASE II DEGRADATION FACTOR-LIKE PROTEIN (DUF1296)"/>
    <property type="match status" value="1"/>
</dbReference>
<protein>
    <submittedName>
        <fullName evidence="1">Uncharacterized protein</fullName>
    </submittedName>
</protein>
<dbReference type="AlphaFoldDB" id="A0A2U1PLL5"/>
<dbReference type="Proteomes" id="UP000245207">
    <property type="component" value="Unassembled WGS sequence"/>
</dbReference>
<evidence type="ECO:0000313" key="2">
    <source>
        <dbReference type="Proteomes" id="UP000245207"/>
    </source>
</evidence>
<dbReference type="EMBL" id="PKPP01000995">
    <property type="protein sequence ID" value="PWA86656.1"/>
    <property type="molecule type" value="Genomic_DNA"/>
</dbReference>
<dbReference type="PANTHER" id="PTHR46445:SF16">
    <property type="entry name" value="GBF-INTERACTING PROTEIN"/>
    <property type="match status" value="1"/>
</dbReference>
<gene>
    <name evidence="1" type="ORF">CTI12_AA138610</name>
</gene>
<evidence type="ECO:0000313" key="1">
    <source>
        <dbReference type="EMBL" id="PWA86656.1"/>
    </source>
</evidence>
<sequence>MGTQLLNPSFPQSQPPTQMPNAAPFYYVMQAAYTNSLPSTLLAANGHPVRESDLSYLRSPTSHLMAAKW</sequence>
<dbReference type="OrthoDB" id="762072at2759"/>
<accession>A0A2U1PLL5</accession>
<comment type="caution">
    <text evidence="1">The sequence shown here is derived from an EMBL/GenBank/DDBJ whole genome shotgun (WGS) entry which is preliminary data.</text>
</comment>
<dbReference type="STRING" id="35608.A0A2U1PLL5"/>
<organism evidence="1 2">
    <name type="scientific">Artemisia annua</name>
    <name type="common">Sweet wormwood</name>
    <dbReference type="NCBI Taxonomy" id="35608"/>
    <lineage>
        <taxon>Eukaryota</taxon>
        <taxon>Viridiplantae</taxon>
        <taxon>Streptophyta</taxon>
        <taxon>Embryophyta</taxon>
        <taxon>Tracheophyta</taxon>
        <taxon>Spermatophyta</taxon>
        <taxon>Magnoliopsida</taxon>
        <taxon>eudicotyledons</taxon>
        <taxon>Gunneridae</taxon>
        <taxon>Pentapetalae</taxon>
        <taxon>asterids</taxon>
        <taxon>campanulids</taxon>
        <taxon>Asterales</taxon>
        <taxon>Asteraceae</taxon>
        <taxon>Asteroideae</taxon>
        <taxon>Anthemideae</taxon>
        <taxon>Artemisiinae</taxon>
        <taxon>Artemisia</taxon>
    </lineage>
</organism>
<proteinExistence type="predicted"/>
<reference evidence="1 2" key="1">
    <citation type="journal article" date="2018" name="Mol. Plant">
        <title>The genome of Artemisia annua provides insight into the evolution of Asteraceae family and artemisinin biosynthesis.</title>
        <authorList>
            <person name="Shen Q."/>
            <person name="Zhang L."/>
            <person name="Liao Z."/>
            <person name="Wang S."/>
            <person name="Yan T."/>
            <person name="Shi P."/>
            <person name="Liu M."/>
            <person name="Fu X."/>
            <person name="Pan Q."/>
            <person name="Wang Y."/>
            <person name="Lv Z."/>
            <person name="Lu X."/>
            <person name="Zhang F."/>
            <person name="Jiang W."/>
            <person name="Ma Y."/>
            <person name="Chen M."/>
            <person name="Hao X."/>
            <person name="Li L."/>
            <person name="Tang Y."/>
            <person name="Lv G."/>
            <person name="Zhou Y."/>
            <person name="Sun X."/>
            <person name="Brodelius P.E."/>
            <person name="Rose J.K.C."/>
            <person name="Tang K."/>
        </authorList>
    </citation>
    <scope>NUCLEOTIDE SEQUENCE [LARGE SCALE GENOMIC DNA]</scope>
    <source>
        <strain evidence="2">cv. Huhao1</strain>
        <tissue evidence="1">Leaf</tissue>
    </source>
</reference>
<name>A0A2U1PLL5_ARTAN</name>